<dbReference type="Gene3D" id="3.30.420.10">
    <property type="entry name" value="Ribonuclease H-like superfamily/Ribonuclease H"/>
    <property type="match status" value="1"/>
</dbReference>
<dbReference type="InterPro" id="IPR036397">
    <property type="entry name" value="RNaseH_sf"/>
</dbReference>
<evidence type="ECO:0000313" key="3">
    <source>
        <dbReference type="Proteomes" id="UP000615446"/>
    </source>
</evidence>
<dbReference type="EMBL" id="BLAL01000297">
    <property type="protein sequence ID" value="GET01184.1"/>
    <property type="molecule type" value="Genomic_DNA"/>
</dbReference>
<reference evidence="2" key="1">
    <citation type="submission" date="2019-10" db="EMBL/GenBank/DDBJ databases">
        <title>Conservation and host-specific expression of non-tandemly repeated heterogenous ribosome RNA gene in arbuscular mycorrhizal fungi.</title>
        <authorList>
            <person name="Maeda T."/>
            <person name="Kobayashi Y."/>
            <person name="Nakagawa T."/>
            <person name="Ezawa T."/>
            <person name="Yamaguchi K."/>
            <person name="Bino T."/>
            <person name="Nishimoto Y."/>
            <person name="Shigenobu S."/>
            <person name="Kawaguchi M."/>
        </authorList>
    </citation>
    <scope>NUCLEOTIDE SEQUENCE</scope>
    <source>
        <strain evidence="2">HR1</strain>
    </source>
</reference>
<proteinExistence type="predicted"/>
<evidence type="ECO:0000313" key="2">
    <source>
        <dbReference type="EMBL" id="GET01184.1"/>
    </source>
</evidence>
<dbReference type="PANTHER" id="PTHR46564">
    <property type="entry name" value="TRANSPOSASE"/>
    <property type="match status" value="1"/>
</dbReference>
<dbReference type="PANTHER" id="PTHR46564:SF1">
    <property type="entry name" value="TRANSPOSASE"/>
    <property type="match status" value="1"/>
</dbReference>
<dbReference type="Pfam" id="PF13358">
    <property type="entry name" value="DDE_3"/>
    <property type="match status" value="1"/>
</dbReference>
<gene>
    <name evidence="2" type="ORF">RCL2_002760500</name>
</gene>
<sequence length="238" mass="27856">MPQEFNIANTLYVSKGFVNKIKRKYNRWACVKNPFKGVPIHKKLFSRANMAILRNLVAEKTDWYLDELAYKMEHLTGKRALYGYSPCNVRAHKKVVFVRGRRYIILSALTLEGFIVIDIFEELCDRKRFVDFILNQVLPIINPYLNDNSVIIMDNARIHYDEELIALLRGLGCHVVFLPSYSPDYNPIEMVFSTIKSWIRQNRDFMKAFNNPIHALLVACSQINFEMARSFFEASIYI</sequence>
<dbReference type="GO" id="GO:0003676">
    <property type="term" value="F:nucleic acid binding"/>
    <property type="evidence" value="ECO:0007669"/>
    <property type="project" value="InterPro"/>
</dbReference>
<dbReference type="SUPFAM" id="SSF53098">
    <property type="entry name" value="Ribonuclease H-like"/>
    <property type="match status" value="1"/>
</dbReference>
<name>A0A8H3M5S0_9GLOM</name>
<dbReference type="InterPro" id="IPR012337">
    <property type="entry name" value="RNaseH-like_sf"/>
</dbReference>
<protein>
    <recommendedName>
        <fullName evidence="1">Tc1-like transposase DDE domain-containing protein</fullName>
    </recommendedName>
</protein>
<dbReference type="OrthoDB" id="2266637at2759"/>
<comment type="caution">
    <text evidence="2">The sequence shown here is derived from an EMBL/GenBank/DDBJ whole genome shotgun (WGS) entry which is preliminary data.</text>
</comment>
<dbReference type="Proteomes" id="UP000615446">
    <property type="component" value="Unassembled WGS sequence"/>
</dbReference>
<evidence type="ECO:0000259" key="1">
    <source>
        <dbReference type="Pfam" id="PF13358"/>
    </source>
</evidence>
<feature type="domain" description="Tc1-like transposase DDE" evidence="1">
    <location>
        <begin position="81"/>
        <end position="205"/>
    </location>
</feature>
<organism evidence="2 3">
    <name type="scientific">Rhizophagus clarus</name>
    <dbReference type="NCBI Taxonomy" id="94130"/>
    <lineage>
        <taxon>Eukaryota</taxon>
        <taxon>Fungi</taxon>
        <taxon>Fungi incertae sedis</taxon>
        <taxon>Mucoromycota</taxon>
        <taxon>Glomeromycotina</taxon>
        <taxon>Glomeromycetes</taxon>
        <taxon>Glomerales</taxon>
        <taxon>Glomeraceae</taxon>
        <taxon>Rhizophagus</taxon>
    </lineage>
</organism>
<dbReference type="AlphaFoldDB" id="A0A8H3M5S0"/>
<accession>A0A8H3M5S0</accession>
<dbReference type="InterPro" id="IPR038717">
    <property type="entry name" value="Tc1-like_DDE_dom"/>
</dbReference>